<keyword evidence="3" id="KW-1185">Reference proteome</keyword>
<dbReference type="AlphaFoldDB" id="A0AAV7J5T1"/>
<reference evidence="2 3" key="1">
    <citation type="journal article" date="2021" name="J. Hered.">
        <title>A chromosome-level genome assembly of the parasitoid wasp, Cotesia glomerata (Hymenoptera: Braconidae).</title>
        <authorList>
            <person name="Pinto B.J."/>
            <person name="Weis J.J."/>
            <person name="Gamble T."/>
            <person name="Ode P.J."/>
            <person name="Paul R."/>
            <person name="Zaspel J.M."/>
        </authorList>
    </citation>
    <scope>NUCLEOTIDE SEQUENCE [LARGE SCALE GENOMIC DNA]</scope>
    <source>
        <strain evidence="2">CgM1</strain>
    </source>
</reference>
<name>A0AAV7J5T1_COTGL</name>
<dbReference type="Proteomes" id="UP000826195">
    <property type="component" value="Unassembled WGS sequence"/>
</dbReference>
<evidence type="ECO:0000256" key="1">
    <source>
        <dbReference type="SAM" id="MobiDB-lite"/>
    </source>
</evidence>
<feature type="region of interest" description="Disordered" evidence="1">
    <location>
        <begin position="68"/>
        <end position="90"/>
    </location>
</feature>
<sequence>MSEIPECQNFDGVVSHGSLVLLIQLPVSLKYIAAGVKCIRHKSQIFDSFSSIRDADAVQSVKDLRGCTRPRDRKSIGMESPLRVSNPSPT</sequence>
<protein>
    <submittedName>
        <fullName evidence="2">Uncharacterized protein</fullName>
    </submittedName>
</protein>
<accession>A0AAV7J5T1</accession>
<organism evidence="2 3">
    <name type="scientific">Cotesia glomerata</name>
    <name type="common">Lepidopteran parasitic wasp</name>
    <name type="synonym">Apanteles glomeratus</name>
    <dbReference type="NCBI Taxonomy" id="32391"/>
    <lineage>
        <taxon>Eukaryota</taxon>
        <taxon>Metazoa</taxon>
        <taxon>Ecdysozoa</taxon>
        <taxon>Arthropoda</taxon>
        <taxon>Hexapoda</taxon>
        <taxon>Insecta</taxon>
        <taxon>Pterygota</taxon>
        <taxon>Neoptera</taxon>
        <taxon>Endopterygota</taxon>
        <taxon>Hymenoptera</taxon>
        <taxon>Apocrita</taxon>
        <taxon>Ichneumonoidea</taxon>
        <taxon>Braconidae</taxon>
        <taxon>Microgastrinae</taxon>
        <taxon>Cotesia</taxon>
    </lineage>
</organism>
<comment type="caution">
    <text evidence="2">The sequence shown here is derived from an EMBL/GenBank/DDBJ whole genome shotgun (WGS) entry which is preliminary data.</text>
</comment>
<evidence type="ECO:0000313" key="2">
    <source>
        <dbReference type="EMBL" id="KAH0567097.1"/>
    </source>
</evidence>
<gene>
    <name evidence="2" type="ORF">KQX54_006633</name>
</gene>
<evidence type="ECO:0000313" key="3">
    <source>
        <dbReference type="Proteomes" id="UP000826195"/>
    </source>
</evidence>
<dbReference type="EMBL" id="JAHXZJ010000001">
    <property type="protein sequence ID" value="KAH0567097.1"/>
    <property type="molecule type" value="Genomic_DNA"/>
</dbReference>
<proteinExistence type="predicted"/>